<dbReference type="AlphaFoldDB" id="Q0C7G2"/>
<evidence type="ECO:0000259" key="8">
    <source>
        <dbReference type="Pfam" id="PF05699"/>
    </source>
</evidence>
<dbReference type="GO" id="GO:0046983">
    <property type="term" value="F:protein dimerization activity"/>
    <property type="evidence" value="ECO:0007669"/>
    <property type="project" value="InterPro"/>
</dbReference>
<dbReference type="InterPro" id="IPR052035">
    <property type="entry name" value="ZnF_BED_domain_contain"/>
</dbReference>
<keyword evidence="2" id="KW-0479">Metal-binding</keyword>
<organism evidence="9 11">
    <name type="scientific">Aspergillus terreus (strain NIH 2624 / FGSC A1156)</name>
    <dbReference type="NCBI Taxonomy" id="341663"/>
    <lineage>
        <taxon>Eukaryota</taxon>
        <taxon>Fungi</taxon>
        <taxon>Dikarya</taxon>
        <taxon>Ascomycota</taxon>
        <taxon>Pezizomycotina</taxon>
        <taxon>Eurotiomycetes</taxon>
        <taxon>Eurotiomycetidae</taxon>
        <taxon>Eurotiales</taxon>
        <taxon>Aspergillaceae</taxon>
        <taxon>Aspergillus</taxon>
        <taxon>Aspergillus subgen. Circumdati</taxon>
    </lineage>
</organism>
<reference evidence="9" key="3">
    <citation type="submission" date="2006-09" db="EMBL/GenBank/DDBJ databases">
        <title>Annotation of the Aspergillus terreus NIH2624 genome.</title>
        <authorList>
            <consortium name="The Broad Institute Genome Sequencing Platform"/>
            <person name="Birren B."/>
            <person name="Lander E."/>
            <person name="Galagan J."/>
            <person name="Nusbaum C."/>
            <person name="Devon K."/>
            <person name="Henn M."/>
            <person name="Ma L.-J."/>
            <person name="Jaffe D."/>
            <person name="Butler J."/>
            <person name="Alvarez P."/>
            <person name="Gnerre S."/>
            <person name="Grabherr M."/>
            <person name="Kleber M."/>
            <person name="Mauceli E."/>
            <person name="Brockman W."/>
            <person name="Rounsley S."/>
            <person name="Young S."/>
            <person name="LaButti K."/>
            <person name="Pushparaj V."/>
            <person name="DeCaprio D."/>
            <person name="Crawford M."/>
            <person name="Koehrsen M."/>
            <person name="Engels R."/>
            <person name="Montgomery P."/>
            <person name="Pearson M."/>
            <person name="Howarth C."/>
            <person name="Larson L."/>
            <person name="Luoma S."/>
            <person name="White J."/>
            <person name="Alvarado L."/>
            <person name="Kodira C."/>
            <person name="Zeng Q."/>
            <person name="Oleary S."/>
            <person name="Yandava C."/>
            <person name="Denning D."/>
            <person name="Nierman B."/>
            <person name="Milne T."/>
            <person name="Madden K."/>
        </authorList>
    </citation>
    <scope>NUCLEOTIDE SEQUENCE</scope>
    <source>
        <strain evidence="9">NIH2624</strain>
    </source>
</reference>
<dbReference type="Proteomes" id="UP000007963">
    <property type="component" value="Unassembled WGS sequence"/>
</dbReference>
<dbReference type="RefSeq" id="XP_001215419.1">
    <property type="nucleotide sequence ID" value="XM_001215419.1"/>
</dbReference>
<evidence type="ECO:0000256" key="1">
    <source>
        <dbReference type="ARBA" id="ARBA00004123"/>
    </source>
</evidence>
<dbReference type="EMBL" id="CH476602">
    <property type="protein sequence ID" value="EAU32785.1"/>
    <property type="molecule type" value="Genomic_DNA"/>
</dbReference>
<feature type="domain" description="HAT C-terminal dimerisation" evidence="8">
    <location>
        <begin position="411"/>
        <end position="488"/>
    </location>
</feature>
<dbReference type="VEuPathDB" id="FungiDB:ATEG_10372"/>
<dbReference type="GO" id="GO:0008270">
    <property type="term" value="F:zinc ion binding"/>
    <property type="evidence" value="ECO:0007669"/>
    <property type="project" value="UniProtKB-KW"/>
</dbReference>
<reference evidence="11" key="1">
    <citation type="submission" date="2005-09" db="EMBL/GenBank/DDBJ databases">
        <title>Annotation of the Aspergillus terreus NIH2624 genome.</title>
        <authorList>
            <person name="Birren B.W."/>
            <person name="Lander E.S."/>
            <person name="Galagan J.E."/>
            <person name="Nusbaum C."/>
            <person name="Devon K."/>
            <person name="Henn M."/>
            <person name="Ma L.-J."/>
            <person name="Jaffe D.B."/>
            <person name="Butler J."/>
            <person name="Alvarez P."/>
            <person name="Gnerre S."/>
            <person name="Grabherr M."/>
            <person name="Kleber M."/>
            <person name="Mauceli E.W."/>
            <person name="Brockman W."/>
            <person name="Rounsley S."/>
            <person name="Young S.K."/>
            <person name="LaButti K."/>
            <person name="Pushparaj V."/>
            <person name="DeCaprio D."/>
            <person name="Crawford M."/>
            <person name="Koehrsen M."/>
            <person name="Engels R."/>
            <person name="Montgomery P."/>
            <person name="Pearson M."/>
            <person name="Howarth C."/>
            <person name="Larson L."/>
            <person name="Luoma S."/>
            <person name="White J."/>
            <person name="Alvarado L."/>
            <person name="Kodira C.D."/>
            <person name="Zeng Q."/>
            <person name="Oleary S."/>
            <person name="Yandava C."/>
            <person name="Denning D.W."/>
            <person name="Nierman W.C."/>
            <person name="Milne T."/>
            <person name="Madden K."/>
        </authorList>
    </citation>
    <scope>NUCLEOTIDE SEQUENCE [LARGE SCALE GENOMIC DNA]</scope>
    <source>
        <strain evidence="11">NIH 2624 / FGSC A1156</strain>
    </source>
</reference>
<evidence type="ECO:0000256" key="2">
    <source>
        <dbReference type="ARBA" id="ARBA00022723"/>
    </source>
</evidence>
<gene>
    <name evidence="10" type="ORF">ATEG_06241</name>
    <name evidence="9" type="ORF">ATEG_10372</name>
</gene>
<reference evidence="9" key="2">
    <citation type="submission" date="2005-09" db="EMBL/GenBank/DDBJ databases">
        <authorList>
            <person name="Zhang L."/>
            <person name="Ge S."/>
        </authorList>
    </citation>
    <scope>NUCLEOTIDE SEQUENCE</scope>
    <source>
        <strain evidence="9">NIH2624</strain>
    </source>
</reference>
<dbReference type="InterPro" id="IPR012337">
    <property type="entry name" value="RNaseH-like_sf"/>
</dbReference>
<evidence type="ECO:0000256" key="7">
    <source>
        <dbReference type="SAM" id="MobiDB-lite"/>
    </source>
</evidence>
<comment type="subcellular location">
    <subcellularLocation>
        <location evidence="1">Nucleus</location>
    </subcellularLocation>
</comment>
<evidence type="ECO:0000313" key="9">
    <source>
        <dbReference type="EMBL" id="EAU29369.1"/>
    </source>
</evidence>
<dbReference type="GeneID" id="4322290"/>
<dbReference type="PANTHER" id="PTHR46481:SF10">
    <property type="entry name" value="ZINC FINGER BED DOMAIN-CONTAINING PROTEIN 39"/>
    <property type="match status" value="1"/>
</dbReference>
<evidence type="ECO:0000313" key="11">
    <source>
        <dbReference type="Proteomes" id="UP000007963"/>
    </source>
</evidence>
<keyword evidence="5" id="KW-0539">Nucleus</keyword>
<accession>Q0C7G2</accession>
<dbReference type="SUPFAM" id="SSF53098">
    <property type="entry name" value="Ribonuclease H-like"/>
    <property type="match status" value="1"/>
</dbReference>
<dbReference type="OMA" id="VENLHFR"/>
<dbReference type="eggNOG" id="KOG1121">
    <property type="taxonomic scope" value="Eukaryota"/>
</dbReference>
<keyword evidence="4" id="KW-0862">Zinc</keyword>
<dbReference type="Pfam" id="PF05699">
    <property type="entry name" value="Dimer_Tnp_hAT"/>
    <property type="match status" value="1"/>
</dbReference>
<evidence type="ECO:0000313" key="10">
    <source>
        <dbReference type="EMBL" id="EAU32785.1"/>
    </source>
</evidence>
<dbReference type="HOGENOM" id="CLU_036639_0_0_1"/>
<keyword evidence="3" id="KW-0863">Zinc-finger</keyword>
<dbReference type="InterPro" id="IPR008906">
    <property type="entry name" value="HATC_C_dom"/>
</dbReference>
<proteinExistence type="predicted"/>
<evidence type="ECO:0000256" key="4">
    <source>
        <dbReference type="ARBA" id="ARBA00022833"/>
    </source>
</evidence>
<dbReference type="OrthoDB" id="4508978at2759"/>
<dbReference type="RefSeq" id="XP_001218720.1">
    <property type="nucleotide sequence ID" value="XM_001218719.1"/>
</dbReference>
<evidence type="ECO:0000256" key="3">
    <source>
        <dbReference type="ARBA" id="ARBA00022771"/>
    </source>
</evidence>
<evidence type="ECO:0000256" key="5">
    <source>
        <dbReference type="ARBA" id="ARBA00023242"/>
    </source>
</evidence>
<dbReference type="GeneID" id="4354619"/>
<name>Q0C7G2_ASPTN</name>
<dbReference type="VEuPathDB" id="FungiDB:ATEG_06241"/>
<protein>
    <recommendedName>
        <fullName evidence="8">HAT C-terminal dimerisation domain-containing protein</fullName>
    </recommendedName>
</protein>
<feature type="region of interest" description="Disordered" evidence="7">
    <location>
        <begin position="558"/>
        <end position="585"/>
    </location>
</feature>
<dbReference type="PANTHER" id="PTHR46481">
    <property type="entry name" value="ZINC FINGER BED DOMAIN-CONTAINING PROTEIN 4"/>
    <property type="match status" value="1"/>
</dbReference>
<feature type="coiled-coil region" evidence="6">
    <location>
        <begin position="494"/>
        <end position="521"/>
    </location>
</feature>
<keyword evidence="6" id="KW-0175">Coiled coil</keyword>
<feature type="compositionally biased region" description="Polar residues" evidence="7">
    <location>
        <begin position="561"/>
        <end position="570"/>
    </location>
</feature>
<sequence>MAILGYFIDDDFRYHEVLLGFPPLPGSHTGSQLALVVQELLQKYGLSHRILGLTTDNASNNGTMFDAMTARLKSGLDEPLLLDEAFDDDFARVLMNSLHHFPCLTHVIQLSVTAFLKQLKITPKNDDPSHVWDEKDVEFTEQGILRTLEKVRRITRYINASPQRLQAFRKEQERFHGKILSLSIDCRTRWNSTYKMLLRVYQFKSAIEWFIKQQTNEKIKSALTFQKYEWRHVEYLLEILYEFSLYTTGLSTHTGVTVHQVYDVYDILFNHLEEHMTKIEQKRRIWKKQIYRGLQEAHSKLRKYYADTYGSHGIIYGIAIILNPCRKLQAFRGPAWEENDDQWVDIYRDYLKRVFVYYSSKYPDTNVPAEEEASTLQGLDRLIDRATKRRRLFSYSSRSSGAESAQSRFAELDNYLDTPVLHARRCPDILAFWKDHSLQYPILSRMALDFLSVPVSGVGPENLFSVARDVCHYRRNRLSDHTIEAIMVQLCADRSVIDEEYQQLREEIDGIDDQLLSYDDDKDLDTLPEAGYISDEEDVVGDDEDVEEDYFRSTLDPELSFPSQPTTVARSLTPPSPPVASQPQVSVTVPISYPQDIELEHTAAYSTRNKRHQLPAGYYRDLHNGA</sequence>
<evidence type="ECO:0000256" key="6">
    <source>
        <dbReference type="SAM" id="Coils"/>
    </source>
</evidence>
<dbReference type="EMBL" id="CH476610">
    <property type="protein sequence ID" value="EAU29369.1"/>
    <property type="molecule type" value="Genomic_DNA"/>
</dbReference>
<dbReference type="GO" id="GO:0005634">
    <property type="term" value="C:nucleus"/>
    <property type="evidence" value="ECO:0007669"/>
    <property type="project" value="UniProtKB-SubCell"/>
</dbReference>